<name>A0ABR2UQ73_9PEZI</name>
<reference evidence="2 3" key="1">
    <citation type="journal article" date="2024" name="J. Plant Pathol.">
        <title>Sequence and assembly of the genome of Seiridium unicorne, isolate CBS 538.82, causal agent of cypress canker disease.</title>
        <authorList>
            <person name="Scali E."/>
            <person name="Rocca G.D."/>
            <person name="Danti R."/>
            <person name="Garbelotto M."/>
            <person name="Barberini S."/>
            <person name="Baroncelli R."/>
            <person name="Emiliani G."/>
        </authorList>
    </citation>
    <scope>NUCLEOTIDE SEQUENCE [LARGE SCALE GENOMIC DNA]</scope>
    <source>
        <strain evidence="2 3">BM-138-508</strain>
    </source>
</reference>
<gene>
    <name evidence="2" type="ORF">SUNI508_09641</name>
</gene>
<organism evidence="2 3">
    <name type="scientific">Seiridium unicorne</name>
    <dbReference type="NCBI Taxonomy" id="138068"/>
    <lineage>
        <taxon>Eukaryota</taxon>
        <taxon>Fungi</taxon>
        <taxon>Dikarya</taxon>
        <taxon>Ascomycota</taxon>
        <taxon>Pezizomycotina</taxon>
        <taxon>Sordariomycetes</taxon>
        <taxon>Xylariomycetidae</taxon>
        <taxon>Amphisphaeriales</taxon>
        <taxon>Sporocadaceae</taxon>
        <taxon>Seiridium</taxon>
    </lineage>
</organism>
<evidence type="ECO:0000313" key="2">
    <source>
        <dbReference type="EMBL" id="KAK9416535.1"/>
    </source>
</evidence>
<feature type="chain" id="PRO_5045873327" evidence="1">
    <location>
        <begin position="22"/>
        <end position="150"/>
    </location>
</feature>
<dbReference type="EMBL" id="JARVKF010000406">
    <property type="protein sequence ID" value="KAK9416535.1"/>
    <property type="molecule type" value="Genomic_DNA"/>
</dbReference>
<dbReference type="Proteomes" id="UP001408356">
    <property type="component" value="Unassembled WGS sequence"/>
</dbReference>
<proteinExistence type="predicted"/>
<keyword evidence="1" id="KW-0732">Signal</keyword>
<sequence length="150" mass="15944">MTFLKISSLMTLMALAPPTFAGLPYTFDFKVYKDLPQKGLTQIGCINGAGNFITNSQYCLPFHANTSMDPTTIAGFYKCDGRSGTLNCSDPLSTGVALFGISGADLTYNGSTTFHQDQWPLSDDDTVGVPTMIGEGSNGTLLLQVHSISG</sequence>
<keyword evidence="3" id="KW-1185">Reference proteome</keyword>
<evidence type="ECO:0000256" key="1">
    <source>
        <dbReference type="SAM" id="SignalP"/>
    </source>
</evidence>
<comment type="caution">
    <text evidence="2">The sequence shown here is derived from an EMBL/GenBank/DDBJ whole genome shotgun (WGS) entry which is preliminary data.</text>
</comment>
<feature type="signal peptide" evidence="1">
    <location>
        <begin position="1"/>
        <end position="21"/>
    </location>
</feature>
<evidence type="ECO:0000313" key="3">
    <source>
        <dbReference type="Proteomes" id="UP001408356"/>
    </source>
</evidence>
<protein>
    <submittedName>
        <fullName evidence="2">Uncharacterized protein</fullName>
    </submittedName>
</protein>
<accession>A0ABR2UQ73</accession>